<dbReference type="InterPro" id="IPR027417">
    <property type="entry name" value="P-loop_NTPase"/>
</dbReference>
<sequence length="599" mass="67989">MSPDHSPLEQIHEVIQTHNPFRRELTVRQQEVWGTGFPDVPSINAHASDAVFEAIENVRSGSRQVMGITLLADPGGGKTHLISRIRHRLQANGGAWFIYMDQYANLNQISLEFLKTLATSLKKTGSKNVMQWQELAANLVNHAEAEQDRPEEIVEKVQSLENPAAYIEALTDCILDLHPDIENPDLVKAILWTLSKNKHYAINWLSGRSLAQNRAEQMQLANPSEEQRENEIFEMSCQILDLVSYYNPLVICFDRFDSQEVNDAGYTRLQVVADFCMDLYDKLKKGVLITAVYPEIWITQLKAMTNPKAIEDRIAERKIDLDVLDGDSAFNLIGTYLSEFYQQKNLTPPHPVYPFDRDRLIELGKQKAIARNILKWCRDNWSLPNADSGSQDREPQQNPVESALNNEIEQVEADSLLDNEAKIAKSLRFCFERLVGFYLENVTIKEIEKVNPPNKYVDFKIVGEENGQMVKIGIAVLQASGGTTVTAGLSHLGNYQKYDLTRGCLVRSKEVSPNARRAREYLNRLLQEQGGEWVTLKFEEIKPLVAIAEVYDGREDYGLSDTQIFDYIAETKFVETNPLILEILSDPSGQIPDDVEEDN</sequence>
<organism evidence="1 2">
    <name type="scientific">Oxynema aestuarii AP17</name>
    <dbReference type="NCBI Taxonomy" id="2064643"/>
    <lineage>
        <taxon>Bacteria</taxon>
        <taxon>Bacillati</taxon>
        <taxon>Cyanobacteriota</taxon>
        <taxon>Cyanophyceae</taxon>
        <taxon>Oscillatoriophycideae</taxon>
        <taxon>Oscillatoriales</taxon>
        <taxon>Oscillatoriaceae</taxon>
        <taxon>Oxynema</taxon>
        <taxon>Oxynema aestuarii</taxon>
    </lineage>
</organism>
<accession>A0A6H1U0I6</accession>
<dbReference type="Proteomes" id="UP000500857">
    <property type="component" value="Chromosome"/>
</dbReference>
<dbReference type="EMBL" id="CP051167">
    <property type="protein sequence ID" value="QIZ72165.1"/>
    <property type="molecule type" value="Genomic_DNA"/>
</dbReference>
<dbReference type="KEGG" id="oxy:HCG48_17625"/>
<evidence type="ECO:0008006" key="3">
    <source>
        <dbReference type="Google" id="ProtNLM"/>
    </source>
</evidence>
<evidence type="ECO:0000313" key="1">
    <source>
        <dbReference type="EMBL" id="QIZ72165.1"/>
    </source>
</evidence>
<evidence type="ECO:0000313" key="2">
    <source>
        <dbReference type="Proteomes" id="UP000500857"/>
    </source>
</evidence>
<gene>
    <name evidence="1" type="ORF">HCG48_17625</name>
</gene>
<dbReference type="RefSeq" id="WP_168570315.1">
    <property type="nucleotide sequence ID" value="NZ_CP051167.1"/>
</dbReference>
<proteinExistence type="predicted"/>
<dbReference type="SUPFAM" id="SSF52540">
    <property type="entry name" value="P-loop containing nucleoside triphosphate hydrolases"/>
    <property type="match status" value="1"/>
</dbReference>
<protein>
    <recommendedName>
        <fullName evidence="3">Orc1-like AAA ATPase domain-containing protein</fullName>
    </recommendedName>
</protein>
<keyword evidence="2" id="KW-1185">Reference proteome</keyword>
<dbReference type="AlphaFoldDB" id="A0A6H1U0I6"/>
<name>A0A6H1U0I6_9CYAN</name>
<reference evidence="1 2" key="1">
    <citation type="submission" date="2020-04" db="EMBL/GenBank/DDBJ databases">
        <authorList>
            <person name="Basu S."/>
            <person name="Maruthanayagam V."/>
            <person name="Chakraborty S."/>
            <person name="Pramanik A."/>
            <person name="Mukherjee J."/>
            <person name="Brink B."/>
        </authorList>
    </citation>
    <scope>NUCLEOTIDE SEQUENCE [LARGE SCALE GENOMIC DNA]</scope>
    <source>
        <strain evidence="1 2">AP17</strain>
    </source>
</reference>